<protein>
    <submittedName>
        <fullName evidence="2">Uncharacterized protein</fullName>
    </submittedName>
</protein>
<reference evidence="3" key="1">
    <citation type="submission" date="2014-06" db="EMBL/GenBank/DDBJ databases">
        <authorList>
            <person name="Berkman P.J."/>
        </authorList>
    </citation>
    <scope>NUCLEOTIDE SEQUENCE [LARGE SCALE GENOMIC DNA]</scope>
</reference>
<keyword evidence="3" id="KW-1185">Reference proteome</keyword>
<dbReference type="GO" id="GO:0098703">
    <property type="term" value="P:calcium ion import across plasma membrane"/>
    <property type="evidence" value="ECO:0007669"/>
    <property type="project" value="InterPro"/>
</dbReference>
<accession>A0A0F7S6W2</accession>
<keyword evidence="1" id="KW-1133">Transmembrane helix</keyword>
<proteinExistence type="predicted"/>
<dbReference type="GO" id="GO:0005262">
    <property type="term" value="F:calcium channel activity"/>
    <property type="evidence" value="ECO:0007669"/>
    <property type="project" value="InterPro"/>
</dbReference>
<dbReference type="AlphaFoldDB" id="A0A0F7S6W2"/>
<gene>
    <name evidence="2" type="primary">SSCI12830.1</name>
</gene>
<feature type="non-terminal residue" evidence="2">
    <location>
        <position position="1"/>
    </location>
</feature>
<dbReference type="EMBL" id="CCFA01000656">
    <property type="protein sequence ID" value="CDW96610.1"/>
    <property type="molecule type" value="Genomic_DNA"/>
</dbReference>
<dbReference type="PANTHER" id="PTHR39142">
    <property type="entry name" value="MID1P"/>
    <property type="match status" value="1"/>
</dbReference>
<keyword evidence="1" id="KW-0472">Membrane</keyword>
<dbReference type="STRING" id="49012.A0A0F7S6W2"/>
<keyword evidence="1" id="KW-0812">Transmembrane</keyword>
<dbReference type="Proteomes" id="UP000242770">
    <property type="component" value="Unassembled WGS sequence"/>
</dbReference>
<organism evidence="2 3">
    <name type="scientific">Sporisorium scitamineum</name>
    <dbReference type="NCBI Taxonomy" id="49012"/>
    <lineage>
        <taxon>Eukaryota</taxon>
        <taxon>Fungi</taxon>
        <taxon>Dikarya</taxon>
        <taxon>Basidiomycota</taxon>
        <taxon>Ustilaginomycotina</taxon>
        <taxon>Ustilaginomycetes</taxon>
        <taxon>Ustilaginales</taxon>
        <taxon>Ustilaginaceae</taxon>
        <taxon>Sporisorium</taxon>
    </lineage>
</organism>
<feature type="transmembrane region" description="Helical" evidence="1">
    <location>
        <begin position="129"/>
        <end position="151"/>
    </location>
</feature>
<name>A0A0F7S6W2_9BASI</name>
<evidence type="ECO:0000313" key="2">
    <source>
        <dbReference type="EMBL" id="CDW96610.1"/>
    </source>
</evidence>
<dbReference type="Pfam" id="PF12929">
    <property type="entry name" value="Mid1"/>
    <property type="match status" value="1"/>
</dbReference>
<evidence type="ECO:0000313" key="3">
    <source>
        <dbReference type="Proteomes" id="UP000242770"/>
    </source>
</evidence>
<dbReference type="InterPro" id="IPR024338">
    <property type="entry name" value="MID1/Yam8"/>
</dbReference>
<sequence length="152" mass="16692">LPYIVNRNGNGTSALKSRQPFIDQQLRPGFYGELLPCIYTCYFVERTCPPLIQWACPIWDITAQRDYGTFADSGDEGIGAAENGGAGKDGMRWGGYQRYIATDAFGNAYCNSMGVDFLLRESNGSPRRFSLGGACWTFVAAMLVSLFTTLAL</sequence>
<dbReference type="PANTHER" id="PTHR39142:SF1">
    <property type="entry name" value="AEL197CP"/>
    <property type="match status" value="1"/>
</dbReference>
<evidence type="ECO:0000256" key="1">
    <source>
        <dbReference type="SAM" id="Phobius"/>
    </source>
</evidence>